<dbReference type="SUPFAM" id="SSF53448">
    <property type="entry name" value="Nucleotide-diphospho-sugar transferases"/>
    <property type="match status" value="1"/>
</dbReference>
<protein>
    <submittedName>
        <fullName evidence="2">Glycosyl transferase family 2</fullName>
    </submittedName>
</protein>
<accession>A0A0G0H719</accession>
<sequence>MDLSIITVNTNDKEKILEQLKSVPAGVEGLVYEYFVTDNGSTDSSIEIIKNQYPEVKVIANKKNIGFGAANNVAIKQATGEFVLFLNPDMRLEARSLKKIVDWMRTRAEVGVVSCKLIDEDGKFNENAKPRRFPTLLDQVAILLKLPHLFPKILDHYLYKGFDSEQEQEVDSVRGSFMLIRKELTNKLGWGFDPRYFIWFEDVDTCREAWANGYKVMYTPIISCVDYVGQNFKRLPSLLKQKWFTASMVKYFRKWEPWYKWLVIAILRPVAIGLVWVESKFKN</sequence>
<dbReference type="PANTHER" id="PTHR43179">
    <property type="entry name" value="RHAMNOSYLTRANSFERASE WBBL"/>
    <property type="match status" value="1"/>
</dbReference>
<dbReference type="Proteomes" id="UP000034333">
    <property type="component" value="Unassembled WGS sequence"/>
</dbReference>
<dbReference type="STRING" id="1619036.US58_C0042G0003"/>
<name>A0A0G0H719_9BACT</name>
<dbReference type="Gene3D" id="3.90.550.10">
    <property type="entry name" value="Spore Coat Polysaccharide Biosynthesis Protein SpsA, Chain A"/>
    <property type="match status" value="1"/>
</dbReference>
<evidence type="ECO:0000313" key="3">
    <source>
        <dbReference type="Proteomes" id="UP000034333"/>
    </source>
</evidence>
<dbReference type="AlphaFoldDB" id="A0A0G0H719"/>
<keyword evidence="2" id="KW-0808">Transferase</keyword>
<dbReference type="Pfam" id="PF00535">
    <property type="entry name" value="Glycos_transf_2"/>
    <property type="match status" value="1"/>
</dbReference>
<reference evidence="2 3" key="1">
    <citation type="journal article" date="2015" name="Nature">
        <title>rRNA introns, odd ribosomes, and small enigmatic genomes across a large radiation of phyla.</title>
        <authorList>
            <person name="Brown C.T."/>
            <person name="Hug L.A."/>
            <person name="Thomas B.C."/>
            <person name="Sharon I."/>
            <person name="Castelle C.J."/>
            <person name="Singh A."/>
            <person name="Wilkins M.J."/>
            <person name="Williams K.H."/>
            <person name="Banfield J.F."/>
        </authorList>
    </citation>
    <scope>NUCLEOTIDE SEQUENCE [LARGE SCALE GENOMIC DNA]</scope>
</reference>
<dbReference type="PANTHER" id="PTHR43179:SF7">
    <property type="entry name" value="RHAMNOSYLTRANSFERASE WBBL"/>
    <property type="match status" value="1"/>
</dbReference>
<evidence type="ECO:0000259" key="1">
    <source>
        <dbReference type="Pfam" id="PF00535"/>
    </source>
</evidence>
<dbReference type="EMBL" id="LBTN01000042">
    <property type="protein sequence ID" value="KKQ39063.1"/>
    <property type="molecule type" value="Genomic_DNA"/>
</dbReference>
<gene>
    <name evidence="2" type="ORF">US58_C0042G0003</name>
</gene>
<feature type="domain" description="Glycosyltransferase 2-like" evidence="1">
    <location>
        <begin position="4"/>
        <end position="153"/>
    </location>
</feature>
<dbReference type="GO" id="GO:0016740">
    <property type="term" value="F:transferase activity"/>
    <property type="evidence" value="ECO:0007669"/>
    <property type="project" value="UniProtKB-KW"/>
</dbReference>
<evidence type="ECO:0000313" key="2">
    <source>
        <dbReference type="EMBL" id="KKQ39063.1"/>
    </source>
</evidence>
<dbReference type="InterPro" id="IPR001173">
    <property type="entry name" value="Glyco_trans_2-like"/>
</dbReference>
<dbReference type="CDD" id="cd04186">
    <property type="entry name" value="GT_2_like_c"/>
    <property type="match status" value="1"/>
</dbReference>
<dbReference type="InterPro" id="IPR029044">
    <property type="entry name" value="Nucleotide-diphossugar_trans"/>
</dbReference>
<comment type="caution">
    <text evidence="2">The sequence shown here is derived from an EMBL/GenBank/DDBJ whole genome shotgun (WGS) entry which is preliminary data.</text>
</comment>
<organism evidence="2 3">
    <name type="scientific">Candidatus Magasanikbacteria bacterium GW2011_GWA2_37_8</name>
    <dbReference type="NCBI Taxonomy" id="1619036"/>
    <lineage>
        <taxon>Bacteria</taxon>
        <taxon>Candidatus Magasanikiibacteriota</taxon>
    </lineage>
</organism>
<proteinExistence type="predicted"/>